<evidence type="ECO:0000256" key="1">
    <source>
        <dbReference type="ARBA" id="ARBA00022448"/>
    </source>
</evidence>
<name>A0ABV7D3X5_9PROT</name>
<evidence type="ECO:0000259" key="9">
    <source>
        <dbReference type="Pfam" id="PF20169"/>
    </source>
</evidence>
<dbReference type="InterPro" id="IPR029061">
    <property type="entry name" value="THDP-binding"/>
</dbReference>
<dbReference type="InterPro" id="IPR002880">
    <property type="entry name" value="Pyrv_Fd/Flavodoxin_OxRdtase_N"/>
</dbReference>
<dbReference type="EMBL" id="JBHRSL010000003">
    <property type="protein sequence ID" value="MFC3051419.1"/>
    <property type="molecule type" value="Genomic_DNA"/>
</dbReference>
<dbReference type="PANTHER" id="PTHR48084">
    <property type="entry name" value="2-OXOGLUTARATE OXIDOREDUCTASE SUBUNIT KORB-RELATED"/>
    <property type="match status" value="1"/>
</dbReference>
<dbReference type="InterPro" id="IPR046667">
    <property type="entry name" value="DUF6537"/>
</dbReference>
<dbReference type="RefSeq" id="WP_194214368.1">
    <property type="nucleotide sequence ID" value="NZ_CP061205.1"/>
</dbReference>
<keyword evidence="2" id="KW-0479">Metal-binding</keyword>
<dbReference type="InterPro" id="IPR019752">
    <property type="entry name" value="Pyrv/ketoisovalerate_OxRed_cat"/>
</dbReference>
<dbReference type="Gene3D" id="3.40.920.10">
    <property type="entry name" value="Pyruvate-ferredoxin oxidoreductase, PFOR, domain III"/>
    <property type="match status" value="1"/>
</dbReference>
<keyword evidence="6" id="KW-0411">Iron-sulfur</keyword>
<evidence type="ECO:0000313" key="11">
    <source>
        <dbReference type="Proteomes" id="UP001595444"/>
    </source>
</evidence>
<dbReference type="InterPro" id="IPR009014">
    <property type="entry name" value="Transketo_C/PFOR_II"/>
</dbReference>
<evidence type="ECO:0000313" key="10">
    <source>
        <dbReference type="EMBL" id="MFC3051419.1"/>
    </source>
</evidence>
<protein>
    <submittedName>
        <fullName evidence="10">Indolepyruvate ferredoxin oxidoreductase family protein</fullName>
    </submittedName>
</protein>
<keyword evidence="1" id="KW-0813">Transport</keyword>
<organism evidence="10 11">
    <name type="scientific">Kordiimonas pumila</name>
    <dbReference type="NCBI Taxonomy" id="2161677"/>
    <lineage>
        <taxon>Bacteria</taxon>
        <taxon>Pseudomonadati</taxon>
        <taxon>Pseudomonadota</taxon>
        <taxon>Alphaproteobacteria</taxon>
        <taxon>Kordiimonadales</taxon>
        <taxon>Kordiimonadaceae</taxon>
        <taxon>Kordiimonas</taxon>
    </lineage>
</organism>
<dbReference type="InterPro" id="IPR051457">
    <property type="entry name" value="2-oxoacid:Fd_oxidoreductase"/>
</dbReference>
<dbReference type="Proteomes" id="UP001595444">
    <property type="component" value="Unassembled WGS sequence"/>
</dbReference>
<dbReference type="CDD" id="cd07034">
    <property type="entry name" value="TPP_PYR_PFOR_IOR-alpha_like"/>
    <property type="match status" value="1"/>
</dbReference>
<dbReference type="NCBIfam" id="NF009588">
    <property type="entry name" value="PRK13029.1"/>
    <property type="match status" value="1"/>
</dbReference>
<evidence type="ECO:0000259" key="7">
    <source>
        <dbReference type="Pfam" id="PF01558"/>
    </source>
</evidence>
<evidence type="ECO:0000259" key="8">
    <source>
        <dbReference type="Pfam" id="PF02775"/>
    </source>
</evidence>
<sequence length="1170" mass="126918">METALVRDVATLDDRYRVDNNWVYMTGIQALVRLPLQQRARDIAAGWNTGGYISGYRGSPLGRYDMELWAADKELKAANVEFRPGLNEDLAATAIWGSQYVGTFPGAKVDGVFGIWYGKGPGVDRSGDVLRHANQAGTSPKGGVLCLAGDDHGAKSSSVANFSDTILMAVGMPVLYPSNTQELLDYGLHGIAMSRFSGCWVGMKVVTDVVEGGGSVYVGTDSPVITVPEAPSHPTDAFGAGYNIRGFDMPLPQEDRLYNHKHAAVIAYARANNLNQITANPEGTGVGVIAAGKAWQDVLQALERDNQDSDGGQARFANLKLLKIGLVWPLDPVIVREFAEGLHTIVVVEEKRPVLEDQVRTILYGQENTPRLIGKQFEGGLFEAVPDNVAFPNAKEITPGLVTSVLARVLGYEVPALGQAACAATKAPGPTRVAGFCSGCPHNRSTKVPTGSRALAGIGCHSMALLVNPQQTTTWSHMGAEGVMWLGQKSFTNERHVFANIGDGTLAHSGHLAIRQAVAAKVPITYKVLYNGFVSMTGGQPVEGNMSPQQILAGFAAEGILKMAVVTDEPERYEGVSLPDGVMVHHRTALDAVQREFREYPNVSVILYDQACAAERRRLRKRGKLPDPDKRLFINAAVCEGCGDCGVVSNCMSIEPLETELGRKRRINQGTCNKDYSCVEGFCPSFVTVEGGKPKGAAARASVDVISKRPYPNSVPEPDIAPLKHVHSVLISGIGGTGVVTIGQTLAMAAHLEGRFSSNLDVTGFSQKYGAVTSHVRFAPEAQMLHATRIAEGEADVMIGCDLLVAASDESLSCMPVGRGRAVVATGLVPTTDFARNPDLQLDSKDLIERIENAVGRSGLVLMDARRLATALVGDPIGVNMFMLGMAWQLGFIPLSEVAIDRAIELNGAAVPMNKEAFLWGRRAAHDLSAVERYLDVQQPSQVVTSMPQTKQGLDQIITHRTQHLRDHSGDLHISRYQGLVDRVRNAEAGVSGDTALAEIVAHNYHRLLAVKDEWEVARLYSHPDFRLALEEEFEGPIRLRIQLGVWPFAKKDPHTGKPVKGEVGPWVLQVMKVMDRLRGLRGSWLDPFRNTGDRILDRQFLAQYEADMEDAIADLSAETLEVVKEIASLPKAVRGYGHVREAQAFAAIEKREKLMERLNSVRQKQVKVA</sequence>
<accession>A0ABV7D3X5</accession>
<dbReference type="SUPFAM" id="SSF52518">
    <property type="entry name" value="Thiamin diphosphate-binding fold (THDP-binding)"/>
    <property type="match status" value="2"/>
</dbReference>
<keyword evidence="3" id="KW-0249">Electron transport</keyword>
<feature type="domain" description="Pyruvate/ketoisovalerate oxidoreductase catalytic" evidence="7">
    <location>
        <begin position="735"/>
        <end position="921"/>
    </location>
</feature>
<gene>
    <name evidence="10" type="ORF">ACFOKA_05835</name>
</gene>
<keyword evidence="11" id="KW-1185">Reference proteome</keyword>
<evidence type="ECO:0000256" key="5">
    <source>
        <dbReference type="ARBA" id="ARBA00023004"/>
    </source>
</evidence>
<reference evidence="11" key="1">
    <citation type="journal article" date="2019" name="Int. J. Syst. Evol. Microbiol.">
        <title>The Global Catalogue of Microorganisms (GCM) 10K type strain sequencing project: providing services to taxonomists for standard genome sequencing and annotation.</title>
        <authorList>
            <consortium name="The Broad Institute Genomics Platform"/>
            <consortium name="The Broad Institute Genome Sequencing Center for Infectious Disease"/>
            <person name="Wu L."/>
            <person name="Ma J."/>
        </authorList>
    </citation>
    <scope>NUCLEOTIDE SEQUENCE [LARGE SCALE GENOMIC DNA]</scope>
    <source>
        <strain evidence="11">KCTC 62164</strain>
    </source>
</reference>
<dbReference type="Pfam" id="PF01558">
    <property type="entry name" value="POR"/>
    <property type="match status" value="1"/>
</dbReference>
<proteinExistence type="predicted"/>
<dbReference type="SUPFAM" id="SSF52922">
    <property type="entry name" value="TK C-terminal domain-like"/>
    <property type="match status" value="1"/>
</dbReference>
<keyword evidence="4" id="KW-0560">Oxidoreductase</keyword>
<evidence type="ECO:0000256" key="2">
    <source>
        <dbReference type="ARBA" id="ARBA00022485"/>
    </source>
</evidence>
<dbReference type="Pfam" id="PF20169">
    <property type="entry name" value="DUF6537"/>
    <property type="match status" value="1"/>
</dbReference>
<dbReference type="Gene3D" id="3.40.50.970">
    <property type="match status" value="2"/>
</dbReference>
<evidence type="ECO:0000256" key="6">
    <source>
        <dbReference type="ARBA" id="ARBA00023014"/>
    </source>
</evidence>
<keyword evidence="5" id="KW-0408">Iron</keyword>
<dbReference type="InterPro" id="IPR002869">
    <property type="entry name" value="Pyrv_flavodox_OxRed_cen"/>
</dbReference>
<comment type="caution">
    <text evidence="10">The sequence shown here is derived from an EMBL/GenBank/DDBJ whole genome shotgun (WGS) entry which is preliminary data.</text>
</comment>
<dbReference type="SUPFAM" id="SSF53323">
    <property type="entry name" value="Pyruvate-ferredoxin oxidoreductase, PFOR, domain III"/>
    <property type="match status" value="1"/>
</dbReference>
<feature type="domain" description="Thiamine pyrophosphate enzyme TPP-binding" evidence="8">
    <location>
        <begin position="457"/>
        <end position="543"/>
    </location>
</feature>
<dbReference type="InterPro" id="IPR011766">
    <property type="entry name" value="TPP_enzyme_TPP-bd"/>
</dbReference>
<evidence type="ECO:0000256" key="4">
    <source>
        <dbReference type="ARBA" id="ARBA00023002"/>
    </source>
</evidence>
<dbReference type="NCBIfam" id="NF009589">
    <property type="entry name" value="PRK13030.1"/>
    <property type="match status" value="1"/>
</dbReference>
<dbReference type="PANTHER" id="PTHR48084:SF3">
    <property type="entry name" value="SUBUNIT OF PYRUVATE:FLAVODOXIN OXIDOREDUCTASE"/>
    <property type="match status" value="1"/>
</dbReference>
<dbReference type="Pfam" id="PF02775">
    <property type="entry name" value="TPP_enzyme_C"/>
    <property type="match status" value="1"/>
</dbReference>
<keyword evidence="2" id="KW-0004">4Fe-4S</keyword>
<feature type="domain" description="DUF6537" evidence="9">
    <location>
        <begin position="954"/>
        <end position="1146"/>
    </location>
</feature>
<evidence type="ECO:0000256" key="3">
    <source>
        <dbReference type="ARBA" id="ARBA00022982"/>
    </source>
</evidence>